<dbReference type="NCBIfam" id="NF005754">
    <property type="entry name" value="PRK07578.1"/>
    <property type="match status" value="1"/>
</dbReference>
<dbReference type="InterPro" id="IPR051122">
    <property type="entry name" value="SDR_DHRS6-like"/>
</dbReference>
<dbReference type="CDD" id="cd11731">
    <property type="entry name" value="Lin1944_like_SDR_c"/>
    <property type="match status" value="1"/>
</dbReference>
<evidence type="ECO:0000313" key="3">
    <source>
        <dbReference type="EMBL" id="PMR67217.1"/>
    </source>
</evidence>
<dbReference type="EMBL" id="PNRE01000100">
    <property type="protein sequence ID" value="PMR67217.1"/>
    <property type="molecule type" value="Genomic_DNA"/>
</dbReference>
<dbReference type="InterPro" id="IPR002347">
    <property type="entry name" value="SDR_fam"/>
</dbReference>
<dbReference type="Pfam" id="PF13561">
    <property type="entry name" value="adh_short_C2"/>
    <property type="match status" value="1"/>
</dbReference>
<dbReference type="Proteomes" id="UP000235346">
    <property type="component" value="Unassembled WGS sequence"/>
</dbReference>
<dbReference type="SUPFAM" id="SSF51735">
    <property type="entry name" value="NAD(P)-binding Rossmann-fold domains"/>
    <property type="match status" value="1"/>
</dbReference>
<keyword evidence="4" id="KW-1185">Reference proteome</keyword>
<dbReference type="PRINTS" id="PR00081">
    <property type="entry name" value="GDHRDH"/>
</dbReference>
<evidence type="ECO:0000256" key="1">
    <source>
        <dbReference type="ARBA" id="ARBA00006484"/>
    </source>
</evidence>
<dbReference type="AlphaFoldDB" id="A0A2N7TG98"/>
<evidence type="ECO:0000313" key="4">
    <source>
        <dbReference type="Proteomes" id="UP000235346"/>
    </source>
</evidence>
<protein>
    <submittedName>
        <fullName evidence="3">Short chain dehydrogenase</fullName>
    </submittedName>
</protein>
<comment type="similarity">
    <text evidence="1">Belongs to the short-chain dehydrogenases/reductases (SDR) family.</text>
</comment>
<comment type="caution">
    <text evidence="3">The sequence shown here is derived from an EMBL/GenBank/DDBJ whole genome shotgun (WGS) entry which is preliminary data.</text>
</comment>
<dbReference type="OrthoDB" id="9787486at2"/>
<keyword evidence="2" id="KW-0560">Oxidoreductase</keyword>
<gene>
    <name evidence="3" type="ORF">C1H66_20980</name>
</gene>
<accession>A0A2N7TG98</accession>
<dbReference type="PANTHER" id="PTHR43477">
    <property type="entry name" value="DIHYDROANTICAPSIN 7-DEHYDROGENASE"/>
    <property type="match status" value="1"/>
</dbReference>
<dbReference type="Gene3D" id="3.40.50.720">
    <property type="entry name" value="NAD(P)-binding Rossmann-like Domain"/>
    <property type="match status" value="1"/>
</dbReference>
<sequence>MKVLIIGASGTIGAAVKEHLSERHDIITAGTQSGDIKLDITDPASIKRAFEELSPLDAVVMTLGKATFAPFSELEPAKLGESKHLLGIENKLMGQINVAQVARDHLTDGGSITLTTGILNEHPVPGSVSPSMVNGALDAFVKAAAMEMPRGIRINSVSPSVLRQSLGKYGPFFRGFKPVEAADVALAYSRSVESLVTGQVLKVW</sequence>
<proteinExistence type="inferred from homology"/>
<reference evidence="3 4" key="1">
    <citation type="submission" date="2018-01" db="EMBL/GenBank/DDBJ databases">
        <title>Halomonas endophytica sp. nov., isolated from storage liquid in the stems of Populus euphratica.</title>
        <authorList>
            <person name="Chen C."/>
        </authorList>
    </citation>
    <scope>NUCLEOTIDE SEQUENCE [LARGE SCALE GENOMIC DNA]</scope>
    <source>
        <strain evidence="3 4">DSM 26881</strain>
    </source>
</reference>
<name>A0A2N7TG98_9GAMM</name>
<dbReference type="GO" id="GO:0016491">
    <property type="term" value="F:oxidoreductase activity"/>
    <property type="evidence" value="ECO:0007669"/>
    <property type="project" value="UniProtKB-KW"/>
</dbReference>
<evidence type="ECO:0000256" key="2">
    <source>
        <dbReference type="ARBA" id="ARBA00023002"/>
    </source>
</evidence>
<organism evidence="3 4">
    <name type="scientific">Halomonas heilongjiangensis</name>
    <dbReference type="NCBI Taxonomy" id="1387883"/>
    <lineage>
        <taxon>Bacteria</taxon>
        <taxon>Pseudomonadati</taxon>
        <taxon>Pseudomonadota</taxon>
        <taxon>Gammaproteobacteria</taxon>
        <taxon>Oceanospirillales</taxon>
        <taxon>Halomonadaceae</taxon>
        <taxon>Halomonas</taxon>
    </lineage>
</organism>
<dbReference type="InterPro" id="IPR036291">
    <property type="entry name" value="NAD(P)-bd_dom_sf"/>
</dbReference>
<dbReference type="PANTHER" id="PTHR43477:SF1">
    <property type="entry name" value="DIHYDROANTICAPSIN 7-DEHYDROGENASE"/>
    <property type="match status" value="1"/>
</dbReference>